<organism evidence="2 3">
    <name type="scientific">Niallia circulans</name>
    <name type="common">Bacillus circulans</name>
    <dbReference type="NCBI Taxonomy" id="1397"/>
    <lineage>
        <taxon>Bacteria</taxon>
        <taxon>Bacillati</taxon>
        <taxon>Bacillota</taxon>
        <taxon>Bacilli</taxon>
        <taxon>Bacillales</taxon>
        <taxon>Bacillaceae</taxon>
        <taxon>Niallia</taxon>
    </lineage>
</organism>
<dbReference type="Pfam" id="PF09385">
    <property type="entry name" value="HisK_N"/>
    <property type="match status" value="1"/>
</dbReference>
<dbReference type="AlphaFoldDB" id="A0A268FCQ3"/>
<dbReference type="InterPro" id="IPR036513">
    <property type="entry name" value="STAS_dom_sf"/>
</dbReference>
<name>A0A268FCQ3_NIACI</name>
<dbReference type="InterPro" id="IPR002645">
    <property type="entry name" value="STAS_dom"/>
</dbReference>
<evidence type="ECO:0000313" key="2">
    <source>
        <dbReference type="EMBL" id="PAD83153.1"/>
    </source>
</evidence>
<comment type="caution">
    <text evidence="2">The sequence shown here is derived from an EMBL/GenBank/DDBJ whole genome shotgun (WGS) entry which is preliminary data.</text>
</comment>
<evidence type="ECO:0000256" key="1">
    <source>
        <dbReference type="ARBA" id="ARBA00022553"/>
    </source>
</evidence>
<accession>A0A268FCQ3</accession>
<reference evidence="2 3" key="1">
    <citation type="submission" date="2017-07" db="EMBL/GenBank/DDBJ databases">
        <title>Isolation and whole genome analysis of endospore-forming bacteria from heroin.</title>
        <authorList>
            <person name="Kalinowski J."/>
            <person name="Ahrens B."/>
            <person name="Al-Dilaimi A."/>
            <person name="Winkler A."/>
            <person name="Wibberg D."/>
            <person name="Schleenbecker U."/>
            <person name="Ruckert C."/>
            <person name="Wolfel R."/>
            <person name="Grass G."/>
        </authorList>
    </citation>
    <scope>NUCLEOTIDE SEQUENCE [LARGE SCALE GENOMIC DNA]</scope>
    <source>
        <strain evidence="2 3">7521-2</strain>
    </source>
</reference>
<dbReference type="InterPro" id="IPR018984">
    <property type="entry name" value="Histidine_kinase_N"/>
</dbReference>
<dbReference type="PANTHER" id="PTHR33745">
    <property type="entry name" value="RSBT ANTAGONIST PROTEIN RSBS-RELATED"/>
    <property type="match status" value="1"/>
</dbReference>
<dbReference type="Gene3D" id="3.30.750.24">
    <property type="entry name" value="STAS domain"/>
    <property type="match status" value="1"/>
</dbReference>
<dbReference type="CDD" id="cd07041">
    <property type="entry name" value="STAS_RsbR_RsbS_like"/>
    <property type="match status" value="1"/>
</dbReference>
<dbReference type="PROSITE" id="PS50801">
    <property type="entry name" value="STAS"/>
    <property type="match status" value="1"/>
</dbReference>
<dbReference type="EMBL" id="NPBQ01000070">
    <property type="protein sequence ID" value="PAD83153.1"/>
    <property type="molecule type" value="Genomic_DNA"/>
</dbReference>
<keyword evidence="1" id="KW-0597">Phosphoprotein</keyword>
<protein>
    <submittedName>
        <fullName evidence="2">Uncharacterized protein</fullName>
    </submittedName>
</protein>
<dbReference type="Gene3D" id="1.10.490.70">
    <property type="entry name" value="Histidine kinase N-terminal domain"/>
    <property type="match status" value="1"/>
</dbReference>
<dbReference type="RefSeq" id="WP_095330349.1">
    <property type="nucleotide sequence ID" value="NZ_CP026031.1"/>
</dbReference>
<dbReference type="SUPFAM" id="SSF52091">
    <property type="entry name" value="SpoIIaa-like"/>
    <property type="match status" value="1"/>
</dbReference>
<gene>
    <name evidence="2" type="ORF">CHH57_11455</name>
</gene>
<dbReference type="Proteomes" id="UP000216961">
    <property type="component" value="Unassembled WGS sequence"/>
</dbReference>
<dbReference type="PANTHER" id="PTHR33745:SF3">
    <property type="entry name" value="RSBT CO-ANTAGONIST PROTEIN RSBRC"/>
    <property type="match status" value="1"/>
</dbReference>
<proteinExistence type="predicted"/>
<evidence type="ECO:0000313" key="3">
    <source>
        <dbReference type="Proteomes" id="UP000216961"/>
    </source>
</evidence>
<dbReference type="Pfam" id="PF01740">
    <property type="entry name" value="STAS"/>
    <property type="match status" value="1"/>
</dbReference>
<dbReference type="InterPro" id="IPR051932">
    <property type="entry name" value="Bact_StressResp_Reg"/>
</dbReference>
<dbReference type="KEGG" id="bcir:C2I06_13510"/>
<sequence length="288" mass="32761">MEPCMQSLYTYLNDHLVDMRKEWLSMIENSDSSFYSVHKSAENMAELITAHQTLLENVIKVFIEEEEVYSANISEWALKVAEKRAKDLVPILESIEQLNTVKGILLSYVEKFSAETTAHLTIPTLFEWIRLIHYAFDLFVNIFIGSYDKYKFQQLTAQQETIYELSSPVIPITEGIGVIPLIGDIDTKRAQLIMENTLKECNEKRFNHLFIDLSGVPLIDTMVAHQIFQVIHALRLIGVKGYLSGLRPEVAQTAIQLGVDFSQIPIFNNLASALGKFGLTVNEVKFVK</sequence>